<name>A0ABW5W045_9MICO</name>
<comment type="caution">
    <text evidence="7">The sequence shown here is derived from an EMBL/GenBank/DDBJ whole genome shotgun (WGS) entry which is preliminary data.</text>
</comment>
<evidence type="ECO:0000256" key="2">
    <source>
        <dbReference type="ARBA" id="ARBA00022676"/>
    </source>
</evidence>
<sequence>MRITHVSDTYLPLLGGIEAQVSRLARQQAAAGHDVEVITTTPASPGAHGVSTAVEKGVTVHRVAARVPGGWPVHPRSTAHVTMRLREAITRGERPDVVHLHMGVLAPTAQAALRPVTRLRLPAVLTVHSVWGGAWRIFAAADAVLGWSRWPVRWSAVSELTAAPLRRLLPTAVPTGTTTGTTAGAPSGAPSGAGRDGVAILPNGLDLDAWRVPRTERDARPEGSAVHVVAAARFAPRKRLLPLLRAAADAASRLPDGALFVTLAGDGPERAAAVRFVAEHGLRDVVSLPGRLTETELKRLYARADVFAAPSPAEAFGIAALEAQAAGLTVITHAESGVAERVTEGVTGLVVPDDDALAPAIVRLATEPGLLDGLLERAATPPSGVDWPEVLAVTEQAYREAAALLR</sequence>
<accession>A0ABW5W045</accession>
<dbReference type="InterPro" id="IPR028098">
    <property type="entry name" value="Glyco_trans_4-like_N"/>
</dbReference>
<evidence type="ECO:0000259" key="5">
    <source>
        <dbReference type="Pfam" id="PF00534"/>
    </source>
</evidence>
<evidence type="ECO:0000256" key="4">
    <source>
        <dbReference type="SAM" id="MobiDB-lite"/>
    </source>
</evidence>
<proteinExistence type="predicted"/>
<protein>
    <recommendedName>
        <fullName evidence="1">D-inositol 3-phosphate glycosyltransferase</fullName>
    </recommendedName>
</protein>
<keyword evidence="2 7" id="KW-0328">Glycosyltransferase</keyword>
<reference evidence="8" key="1">
    <citation type="journal article" date="2019" name="Int. J. Syst. Evol. Microbiol.">
        <title>The Global Catalogue of Microorganisms (GCM) 10K type strain sequencing project: providing services to taxonomists for standard genome sequencing and annotation.</title>
        <authorList>
            <consortium name="The Broad Institute Genomics Platform"/>
            <consortium name="The Broad Institute Genome Sequencing Center for Infectious Disease"/>
            <person name="Wu L."/>
            <person name="Ma J."/>
        </authorList>
    </citation>
    <scope>NUCLEOTIDE SEQUENCE [LARGE SCALE GENOMIC DNA]</scope>
    <source>
        <strain evidence="8">CCM 7044</strain>
    </source>
</reference>
<dbReference type="Pfam" id="PF13439">
    <property type="entry name" value="Glyco_transf_4"/>
    <property type="match status" value="1"/>
</dbReference>
<evidence type="ECO:0000256" key="3">
    <source>
        <dbReference type="ARBA" id="ARBA00022679"/>
    </source>
</evidence>
<feature type="compositionally biased region" description="Low complexity" evidence="4">
    <location>
        <begin position="171"/>
        <end position="193"/>
    </location>
</feature>
<feature type="domain" description="Glycosyltransferase subfamily 4-like N-terminal" evidence="6">
    <location>
        <begin position="15"/>
        <end position="169"/>
    </location>
</feature>
<feature type="region of interest" description="Disordered" evidence="4">
    <location>
        <begin position="171"/>
        <end position="195"/>
    </location>
</feature>
<dbReference type="EMBL" id="JBHUOG010000002">
    <property type="protein sequence ID" value="MFD2797274.1"/>
    <property type="molecule type" value="Genomic_DNA"/>
</dbReference>
<organism evidence="7 8">
    <name type="scientific">Promicromonospora vindobonensis</name>
    <dbReference type="NCBI Taxonomy" id="195748"/>
    <lineage>
        <taxon>Bacteria</taxon>
        <taxon>Bacillati</taxon>
        <taxon>Actinomycetota</taxon>
        <taxon>Actinomycetes</taxon>
        <taxon>Micrococcales</taxon>
        <taxon>Promicromonosporaceae</taxon>
        <taxon>Promicromonospora</taxon>
    </lineage>
</organism>
<dbReference type="Pfam" id="PF00534">
    <property type="entry name" value="Glycos_transf_1"/>
    <property type="match status" value="1"/>
</dbReference>
<dbReference type="RefSeq" id="WP_377190193.1">
    <property type="nucleotide sequence ID" value="NZ_JBHUOG010000002.1"/>
</dbReference>
<feature type="domain" description="Glycosyl transferase family 1" evidence="5">
    <location>
        <begin position="228"/>
        <end position="368"/>
    </location>
</feature>
<dbReference type="PANTHER" id="PTHR45947:SF3">
    <property type="entry name" value="SULFOQUINOVOSYL TRANSFERASE SQD2"/>
    <property type="match status" value="1"/>
</dbReference>
<evidence type="ECO:0000256" key="1">
    <source>
        <dbReference type="ARBA" id="ARBA00021292"/>
    </source>
</evidence>
<dbReference type="InterPro" id="IPR050194">
    <property type="entry name" value="Glycosyltransferase_grp1"/>
</dbReference>
<dbReference type="SUPFAM" id="SSF53756">
    <property type="entry name" value="UDP-Glycosyltransferase/glycogen phosphorylase"/>
    <property type="match status" value="1"/>
</dbReference>
<dbReference type="GO" id="GO:0016757">
    <property type="term" value="F:glycosyltransferase activity"/>
    <property type="evidence" value="ECO:0007669"/>
    <property type="project" value="UniProtKB-KW"/>
</dbReference>
<gene>
    <name evidence="7" type="ORF">ACFS27_27195</name>
</gene>
<keyword evidence="3 7" id="KW-0808">Transferase</keyword>
<dbReference type="Gene3D" id="3.40.50.2000">
    <property type="entry name" value="Glycogen Phosphorylase B"/>
    <property type="match status" value="2"/>
</dbReference>
<dbReference type="Proteomes" id="UP001597479">
    <property type="component" value="Unassembled WGS sequence"/>
</dbReference>
<dbReference type="InterPro" id="IPR001296">
    <property type="entry name" value="Glyco_trans_1"/>
</dbReference>
<evidence type="ECO:0000313" key="8">
    <source>
        <dbReference type="Proteomes" id="UP001597479"/>
    </source>
</evidence>
<dbReference type="CDD" id="cd03801">
    <property type="entry name" value="GT4_PimA-like"/>
    <property type="match status" value="1"/>
</dbReference>
<evidence type="ECO:0000259" key="6">
    <source>
        <dbReference type="Pfam" id="PF13439"/>
    </source>
</evidence>
<evidence type="ECO:0000313" key="7">
    <source>
        <dbReference type="EMBL" id="MFD2797274.1"/>
    </source>
</evidence>
<dbReference type="PANTHER" id="PTHR45947">
    <property type="entry name" value="SULFOQUINOVOSYL TRANSFERASE SQD2"/>
    <property type="match status" value="1"/>
</dbReference>
<keyword evidence="8" id="KW-1185">Reference proteome</keyword>